<protein>
    <submittedName>
        <fullName evidence="1">Uncharacterized protein</fullName>
    </submittedName>
</protein>
<proteinExistence type="predicted"/>
<dbReference type="Proteomes" id="UP001055879">
    <property type="component" value="Linkage Group LG10"/>
</dbReference>
<name>A0ACB8ZIT1_ARCLA</name>
<accession>A0ACB8ZIT1</accession>
<evidence type="ECO:0000313" key="1">
    <source>
        <dbReference type="EMBL" id="KAI3697224.1"/>
    </source>
</evidence>
<dbReference type="EMBL" id="CM042056">
    <property type="protein sequence ID" value="KAI3697224.1"/>
    <property type="molecule type" value="Genomic_DNA"/>
</dbReference>
<evidence type="ECO:0000313" key="2">
    <source>
        <dbReference type="Proteomes" id="UP001055879"/>
    </source>
</evidence>
<reference evidence="2" key="1">
    <citation type="journal article" date="2022" name="Mol. Ecol. Resour.">
        <title>The genomes of chicory, endive, great burdock and yacon provide insights into Asteraceae palaeo-polyploidization history and plant inulin production.</title>
        <authorList>
            <person name="Fan W."/>
            <person name="Wang S."/>
            <person name="Wang H."/>
            <person name="Wang A."/>
            <person name="Jiang F."/>
            <person name="Liu H."/>
            <person name="Zhao H."/>
            <person name="Xu D."/>
            <person name="Zhang Y."/>
        </authorList>
    </citation>
    <scope>NUCLEOTIDE SEQUENCE [LARGE SCALE GENOMIC DNA]</scope>
    <source>
        <strain evidence="2">cv. Niubang</strain>
    </source>
</reference>
<organism evidence="1 2">
    <name type="scientific">Arctium lappa</name>
    <name type="common">Greater burdock</name>
    <name type="synonym">Lappa major</name>
    <dbReference type="NCBI Taxonomy" id="4217"/>
    <lineage>
        <taxon>Eukaryota</taxon>
        <taxon>Viridiplantae</taxon>
        <taxon>Streptophyta</taxon>
        <taxon>Embryophyta</taxon>
        <taxon>Tracheophyta</taxon>
        <taxon>Spermatophyta</taxon>
        <taxon>Magnoliopsida</taxon>
        <taxon>eudicotyledons</taxon>
        <taxon>Gunneridae</taxon>
        <taxon>Pentapetalae</taxon>
        <taxon>asterids</taxon>
        <taxon>campanulids</taxon>
        <taxon>Asterales</taxon>
        <taxon>Asteraceae</taxon>
        <taxon>Carduoideae</taxon>
        <taxon>Cardueae</taxon>
        <taxon>Arctiinae</taxon>
        <taxon>Arctium</taxon>
    </lineage>
</organism>
<reference evidence="1 2" key="2">
    <citation type="journal article" date="2022" name="Mol. Ecol. Resour.">
        <title>The genomes of chicory, endive, great burdock and yacon provide insights into Asteraceae paleo-polyploidization history and plant inulin production.</title>
        <authorList>
            <person name="Fan W."/>
            <person name="Wang S."/>
            <person name="Wang H."/>
            <person name="Wang A."/>
            <person name="Jiang F."/>
            <person name="Liu H."/>
            <person name="Zhao H."/>
            <person name="Xu D."/>
            <person name="Zhang Y."/>
        </authorList>
    </citation>
    <scope>NUCLEOTIDE SEQUENCE [LARGE SCALE GENOMIC DNA]</scope>
    <source>
        <strain evidence="2">cv. Niubang</strain>
    </source>
</reference>
<keyword evidence="2" id="KW-1185">Reference proteome</keyword>
<sequence length="122" mass="14034">MDALNALQNLPSKKCTLRVTEETKKEINKEEFKVNKERGEEQWEEEGRSLGLSPQTVSSAISSSSLRYLLYDMDCGLRRMPRDKYGGKKSAGSEDRDMEECTYRSCQFKREGHKGLVRDGLY</sequence>
<comment type="caution">
    <text evidence="1">The sequence shown here is derived from an EMBL/GenBank/DDBJ whole genome shotgun (WGS) entry which is preliminary data.</text>
</comment>
<gene>
    <name evidence="1" type="ORF">L6452_30085</name>
</gene>